<dbReference type="OrthoDB" id="687730at2759"/>
<feature type="region of interest" description="Disordered" evidence="1">
    <location>
        <begin position="256"/>
        <end position="281"/>
    </location>
</feature>
<proteinExistence type="predicted"/>
<evidence type="ECO:0000313" key="2">
    <source>
        <dbReference type="EMBL" id="KAF9061773.1"/>
    </source>
</evidence>
<dbReference type="EMBL" id="JADNRY010000191">
    <property type="protein sequence ID" value="KAF9061773.1"/>
    <property type="molecule type" value="Genomic_DNA"/>
</dbReference>
<accession>A0A9P5U1N6</accession>
<gene>
    <name evidence="2" type="ORF">BDP27DRAFT_1485519</name>
</gene>
<reference evidence="2" key="1">
    <citation type="submission" date="2020-11" db="EMBL/GenBank/DDBJ databases">
        <authorList>
            <consortium name="DOE Joint Genome Institute"/>
            <person name="Ahrendt S."/>
            <person name="Riley R."/>
            <person name="Andreopoulos W."/>
            <person name="Labutti K."/>
            <person name="Pangilinan J."/>
            <person name="Ruiz-Duenas F.J."/>
            <person name="Barrasa J.M."/>
            <person name="Sanchez-Garcia M."/>
            <person name="Camarero S."/>
            <person name="Miyauchi S."/>
            <person name="Serrano A."/>
            <person name="Linde D."/>
            <person name="Babiker R."/>
            <person name="Drula E."/>
            <person name="Ayuso-Fernandez I."/>
            <person name="Pacheco R."/>
            <person name="Padilla G."/>
            <person name="Ferreira P."/>
            <person name="Barriuso J."/>
            <person name="Kellner H."/>
            <person name="Castanera R."/>
            <person name="Alfaro M."/>
            <person name="Ramirez L."/>
            <person name="Pisabarro A.G."/>
            <person name="Kuo A."/>
            <person name="Tritt A."/>
            <person name="Lipzen A."/>
            <person name="He G."/>
            <person name="Yan M."/>
            <person name="Ng V."/>
            <person name="Cullen D."/>
            <person name="Martin F."/>
            <person name="Rosso M.-N."/>
            <person name="Henrissat B."/>
            <person name="Hibbett D."/>
            <person name="Martinez A.T."/>
            <person name="Grigoriev I.V."/>
        </authorList>
    </citation>
    <scope>NUCLEOTIDE SEQUENCE</scope>
    <source>
        <strain evidence="2">AH 40177</strain>
    </source>
</reference>
<evidence type="ECO:0000256" key="1">
    <source>
        <dbReference type="SAM" id="MobiDB-lite"/>
    </source>
</evidence>
<protein>
    <submittedName>
        <fullName evidence="2">Uncharacterized protein</fullName>
    </submittedName>
</protein>
<dbReference type="Proteomes" id="UP000772434">
    <property type="component" value="Unassembled WGS sequence"/>
</dbReference>
<keyword evidence="3" id="KW-1185">Reference proteome</keyword>
<dbReference type="AlphaFoldDB" id="A0A9P5U1N6"/>
<evidence type="ECO:0000313" key="3">
    <source>
        <dbReference type="Proteomes" id="UP000772434"/>
    </source>
</evidence>
<comment type="caution">
    <text evidence="2">The sequence shown here is derived from an EMBL/GenBank/DDBJ whole genome shotgun (WGS) entry which is preliminary data.</text>
</comment>
<organism evidence="2 3">
    <name type="scientific">Rhodocollybia butyracea</name>
    <dbReference type="NCBI Taxonomy" id="206335"/>
    <lineage>
        <taxon>Eukaryota</taxon>
        <taxon>Fungi</taxon>
        <taxon>Dikarya</taxon>
        <taxon>Basidiomycota</taxon>
        <taxon>Agaricomycotina</taxon>
        <taxon>Agaricomycetes</taxon>
        <taxon>Agaricomycetidae</taxon>
        <taxon>Agaricales</taxon>
        <taxon>Marasmiineae</taxon>
        <taxon>Omphalotaceae</taxon>
        <taxon>Rhodocollybia</taxon>
    </lineage>
</organism>
<name>A0A9P5U1N6_9AGAR</name>
<sequence length="514" mass="56938">MATAPASRHPVLHCVPSLPQSTPLFHLLHSPPPPALSFPFSFLTSNLSVHDIVRDMRVGDPALRISHPGDPSAAAPKFFVGDTKAWSSVTFLNHTRLAPAGQESCPYQLKGGDLLQMGVDYQGLGRAWQSGGTKFKLAHYYRAHLLLLTWVLTTSKKKGTMSVGLPDYGICLFPLSIRQSLFISGSCFNSFHFKWGYSETTHYRSFTSPYTVDLEGAGVYMALELDDEESESDAIIEDGTGSVTDRDPLPITFAVNRETENEAEARGPGGAEGNDSSSNSSSYWPVTCYYSRYWRLENDCSHANTPTTTKYVYFLFEAWRSLLPLPAPETLPSSPDSAYFSLLNCTSKHQILGGDLNNDNNTFDQDVHITGLDRDNIFGELPLVVDAGKGGDRDVCARRRVMETKADSGIIWKTTTQDVTEKIWQALDVGRRGGMTTLGNSFCIQQHYDYLNARESSFKLVPKYMILVPNTRCYGAETNTGINLGDDYSEGTAAWPVKGKKFCRQRRVSPTEQP</sequence>